<evidence type="ECO:0000313" key="2">
    <source>
        <dbReference type="Proteomes" id="UP001202943"/>
    </source>
</evidence>
<evidence type="ECO:0000313" key="1">
    <source>
        <dbReference type="EMBL" id="MCO1623434.1"/>
    </source>
</evidence>
<name>A0AAW5HQG4_PSEPU</name>
<dbReference type="RefSeq" id="WP_252461189.1">
    <property type="nucleotide sequence ID" value="NZ_JAMHFX010000221.1"/>
</dbReference>
<reference evidence="1" key="1">
    <citation type="submission" date="2022-05" db="EMBL/GenBank/DDBJ databases">
        <authorList>
            <person name="Yi M."/>
        </authorList>
    </citation>
    <scope>NUCLEOTIDE SEQUENCE</scope>
    <source>
        <strain evidence="1">DS2</strain>
    </source>
</reference>
<evidence type="ECO:0008006" key="3">
    <source>
        <dbReference type="Google" id="ProtNLM"/>
    </source>
</evidence>
<comment type="caution">
    <text evidence="1">The sequence shown here is derived from an EMBL/GenBank/DDBJ whole genome shotgun (WGS) entry which is preliminary data.</text>
</comment>
<proteinExistence type="predicted"/>
<gene>
    <name evidence="1" type="ORF">M8C81_22830</name>
</gene>
<accession>A0AAW5HQG4</accession>
<sequence length="155" mass="17388">MNQSIIDSWIERLGHPHASLVTLSHLPDIPLEVVFMGQESETATPLPGLELEFSTEPLILKCVHVNVIRTIPQDQPYQGTLPDRLQGLTTRKEVTERFGPSSMSQPPLRMPSPLGDTGGWDVFAWENTNNVPTFVMVQYNTDLQVCDLAFFREGI</sequence>
<reference evidence="1" key="2">
    <citation type="submission" date="2023-08" db="EMBL/GenBank/DDBJ databases">
        <title>Isolation, Identification, Denitrification Characteristics of A Highly Efficient Aerobic Denitrifying Bacterial Strain DS2.</title>
        <authorList>
            <person name="Wang H."/>
        </authorList>
    </citation>
    <scope>NUCLEOTIDE SEQUENCE</scope>
    <source>
        <strain evidence="1">DS2</strain>
    </source>
</reference>
<dbReference type="AlphaFoldDB" id="A0AAW5HQG4"/>
<organism evidence="1 2">
    <name type="scientific">Pseudomonas putida</name>
    <name type="common">Arthrobacter siderocapsulatus</name>
    <dbReference type="NCBI Taxonomy" id="303"/>
    <lineage>
        <taxon>Bacteria</taxon>
        <taxon>Pseudomonadati</taxon>
        <taxon>Pseudomonadota</taxon>
        <taxon>Gammaproteobacteria</taxon>
        <taxon>Pseudomonadales</taxon>
        <taxon>Pseudomonadaceae</taxon>
        <taxon>Pseudomonas</taxon>
    </lineage>
</organism>
<dbReference type="Proteomes" id="UP001202943">
    <property type="component" value="Unassembled WGS sequence"/>
</dbReference>
<dbReference type="EMBL" id="JAMHFX010000221">
    <property type="protein sequence ID" value="MCO1623434.1"/>
    <property type="molecule type" value="Genomic_DNA"/>
</dbReference>
<protein>
    <recommendedName>
        <fullName evidence="3">Pyocin immunity protein</fullName>
    </recommendedName>
</protein>